<gene>
    <name evidence="2" type="ORF">BUY44_11315</name>
</gene>
<protein>
    <submittedName>
        <fullName evidence="2">Mobile element-associated protein</fullName>
    </submittedName>
</protein>
<feature type="domain" description="Primase C-terminal 1" evidence="1">
    <location>
        <begin position="224"/>
        <end position="288"/>
    </location>
</feature>
<evidence type="ECO:0000259" key="1">
    <source>
        <dbReference type="SMART" id="SM00942"/>
    </source>
</evidence>
<dbReference type="RefSeq" id="WP_107506439.1">
    <property type="nucleotide sequence ID" value="NZ_CP130489.1"/>
</dbReference>
<dbReference type="AlphaFoldDB" id="A0A2T4KEW0"/>
<proteinExistence type="predicted"/>
<reference evidence="2 3" key="1">
    <citation type="journal article" date="2016" name="Front. Microbiol.">
        <title>Comprehensive Phylogenetic Analysis of Bovine Non-aureus Staphylococci Species Based on Whole-Genome Sequencing.</title>
        <authorList>
            <person name="Naushad S."/>
            <person name="Barkema H.W."/>
            <person name="Luby C."/>
            <person name="Condas L.A."/>
            <person name="Nobrega D.B."/>
            <person name="Carson D.A."/>
            <person name="De Buck J."/>
        </authorList>
    </citation>
    <scope>NUCLEOTIDE SEQUENCE [LARGE SCALE GENOMIC DNA]</scope>
    <source>
        <strain evidence="2 3">SNUC 761</strain>
    </source>
</reference>
<dbReference type="Pfam" id="PF08708">
    <property type="entry name" value="PriCT_1"/>
    <property type="match status" value="1"/>
</dbReference>
<dbReference type="InterPro" id="IPR014820">
    <property type="entry name" value="PriCT_1"/>
</dbReference>
<evidence type="ECO:0000313" key="2">
    <source>
        <dbReference type="EMBL" id="PTE70307.1"/>
    </source>
</evidence>
<dbReference type="EMBL" id="PYZL01000136">
    <property type="protein sequence ID" value="PTE70307.1"/>
    <property type="molecule type" value="Genomic_DNA"/>
</dbReference>
<sequence length="289" mass="33989">MEKLNFKNDTQISMVWYENLDATSFIKFIQCKWSDLVELLSIPQYDTNKYIRGVALYGDVADKTNIDGKIHQRYRKDKNILYRNIIVLDYDEIDDLKRLNDAFKTTLGNISWFWHTTFNHYTDSPRIRLFIPLNKKISPDEYRKYSKLIAKEIGFKVDEGSYQPSRVMALPVVKSKKNVFLKVYNDAPIIKVEQLIKLSKLYVEKNKSIIVKTPMKRSSEHWKEIAYGVADGERNNALTSLLGHLFNHHVDENIIYSFALLWNQSCKPPMKERIVNSTFKSVMKMHYNS</sequence>
<organism evidence="2 3">
    <name type="scientific">Staphylococcus devriesei</name>
    <dbReference type="NCBI Taxonomy" id="586733"/>
    <lineage>
        <taxon>Bacteria</taxon>
        <taxon>Bacillati</taxon>
        <taxon>Bacillota</taxon>
        <taxon>Bacilli</taxon>
        <taxon>Bacillales</taxon>
        <taxon>Staphylococcaceae</taxon>
        <taxon>Staphylococcus</taxon>
    </lineage>
</organism>
<dbReference type="Proteomes" id="UP000242547">
    <property type="component" value="Unassembled WGS sequence"/>
</dbReference>
<dbReference type="SMART" id="SM00942">
    <property type="entry name" value="PriCT_1"/>
    <property type="match status" value="1"/>
</dbReference>
<accession>A0A2T4KEW0</accession>
<name>A0A2T4KEW0_9STAP</name>
<comment type="caution">
    <text evidence="2">The sequence shown here is derived from an EMBL/GenBank/DDBJ whole genome shotgun (WGS) entry which is preliminary data.</text>
</comment>
<evidence type="ECO:0000313" key="3">
    <source>
        <dbReference type="Proteomes" id="UP000242547"/>
    </source>
</evidence>